<organism evidence="2 3">
    <name type="scientific">Mycena alexandri</name>
    <dbReference type="NCBI Taxonomy" id="1745969"/>
    <lineage>
        <taxon>Eukaryota</taxon>
        <taxon>Fungi</taxon>
        <taxon>Dikarya</taxon>
        <taxon>Basidiomycota</taxon>
        <taxon>Agaricomycotina</taxon>
        <taxon>Agaricomycetes</taxon>
        <taxon>Agaricomycetidae</taxon>
        <taxon>Agaricales</taxon>
        <taxon>Marasmiineae</taxon>
        <taxon>Mycenaceae</taxon>
        <taxon>Mycena</taxon>
    </lineage>
</organism>
<dbReference type="InterPro" id="IPR001810">
    <property type="entry name" value="F-box_dom"/>
</dbReference>
<reference evidence="2" key="1">
    <citation type="submission" date="2023-03" db="EMBL/GenBank/DDBJ databases">
        <title>Massive genome expansion in bonnet fungi (Mycena s.s.) driven by repeated elements and novel gene families across ecological guilds.</title>
        <authorList>
            <consortium name="Lawrence Berkeley National Laboratory"/>
            <person name="Harder C.B."/>
            <person name="Miyauchi S."/>
            <person name="Viragh M."/>
            <person name="Kuo A."/>
            <person name="Thoen E."/>
            <person name="Andreopoulos B."/>
            <person name="Lu D."/>
            <person name="Skrede I."/>
            <person name="Drula E."/>
            <person name="Henrissat B."/>
            <person name="Morin E."/>
            <person name="Kohler A."/>
            <person name="Barry K."/>
            <person name="LaButti K."/>
            <person name="Morin E."/>
            <person name="Salamov A."/>
            <person name="Lipzen A."/>
            <person name="Mereny Z."/>
            <person name="Hegedus B."/>
            <person name="Baldrian P."/>
            <person name="Stursova M."/>
            <person name="Weitz H."/>
            <person name="Taylor A."/>
            <person name="Grigoriev I.V."/>
            <person name="Nagy L.G."/>
            <person name="Martin F."/>
            <person name="Kauserud H."/>
        </authorList>
    </citation>
    <scope>NUCLEOTIDE SEQUENCE</scope>
    <source>
        <strain evidence="2">CBHHK200</strain>
    </source>
</reference>
<comment type="caution">
    <text evidence="2">The sequence shown here is derived from an EMBL/GenBank/DDBJ whole genome shotgun (WGS) entry which is preliminary data.</text>
</comment>
<keyword evidence="3" id="KW-1185">Reference proteome</keyword>
<dbReference type="SUPFAM" id="SSF81383">
    <property type="entry name" value="F-box domain"/>
    <property type="match status" value="1"/>
</dbReference>
<dbReference type="InterPro" id="IPR036047">
    <property type="entry name" value="F-box-like_dom_sf"/>
</dbReference>
<dbReference type="AlphaFoldDB" id="A0AAD6T6R1"/>
<accession>A0AAD6T6R1</accession>
<dbReference type="SUPFAM" id="SSF52047">
    <property type="entry name" value="RNI-like"/>
    <property type="match status" value="1"/>
</dbReference>
<protein>
    <recommendedName>
        <fullName evidence="1">F-box domain-containing protein</fullName>
    </recommendedName>
</protein>
<evidence type="ECO:0000313" key="2">
    <source>
        <dbReference type="EMBL" id="KAJ7038793.1"/>
    </source>
</evidence>
<dbReference type="PROSITE" id="PS50181">
    <property type="entry name" value="FBOX"/>
    <property type="match status" value="1"/>
</dbReference>
<gene>
    <name evidence="2" type="ORF">C8F04DRAFT_348760</name>
</gene>
<sequence length="412" mass="45797">MLNSPPPELWLEILHHLPLTDLQAIYAVSTLFHDIVQSRLFQDVKLHLGPDKPAMGELRERLAFLCTPPVSFHVRKFTFFGRIRGFSHIYSSLSLDSANEWVVVILQAIPSFVNLRTLWLDSWTNPQIGFSRLGLETLTNLEELRIVGSSFNSSQTPPISKIRVKRLYLQFSHFLDYSAGKSRSFLPVMNPHTLSLLDLTFDSNVHTRWLVDGDPVFANLRQLNLTCSAVSCVQLHQISARFPSVRRLVVDAFLLGTPTSAVVTQIDTFCGPCSFLPLVLPGTGCSELVITDSTPAYLAETLAVAGRTPSVTSLALSFSLHQIATWTSPREVFSLLPNVSELRLRITGSEKVPDNVTHQTYPGILARILSTARDLQSVEITGALPPFISTPHKLEDSLRGALPHLRDIRVCG</sequence>
<evidence type="ECO:0000259" key="1">
    <source>
        <dbReference type="PROSITE" id="PS50181"/>
    </source>
</evidence>
<evidence type="ECO:0000313" key="3">
    <source>
        <dbReference type="Proteomes" id="UP001218188"/>
    </source>
</evidence>
<dbReference type="Gene3D" id="3.80.10.10">
    <property type="entry name" value="Ribonuclease Inhibitor"/>
    <property type="match status" value="1"/>
</dbReference>
<dbReference type="EMBL" id="JARJCM010000030">
    <property type="protein sequence ID" value="KAJ7038793.1"/>
    <property type="molecule type" value="Genomic_DNA"/>
</dbReference>
<dbReference type="Pfam" id="PF00646">
    <property type="entry name" value="F-box"/>
    <property type="match status" value="1"/>
</dbReference>
<dbReference type="Proteomes" id="UP001218188">
    <property type="component" value="Unassembled WGS sequence"/>
</dbReference>
<dbReference type="CDD" id="cd09917">
    <property type="entry name" value="F-box_SF"/>
    <property type="match status" value="1"/>
</dbReference>
<dbReference type="InterPro" id="IPR032675">
    <property type="entry name" value="LRR_dom_sf"/>
</dbReference>
<feature type="domain" description="F-box" evidence="1">
    <location>
        <begin position="1"/>
        <end position="44"/>
    </location>
</feature>
<proteinExistence type="predicted"/>
<name>A0AAD6T6R1_9AGAR</name>